<dbReference type="NCBIfam" id="TIGR00486">
    <property type="entry name" value="YbgI_SA1388"/>
    <property type="match status" value="1"/>
</dbReference>
<comment type="similarity">
    <text evidence="1 4">Belongs to the GTP cyclohydrolase I type 2/NIF3 family.</text>
</comment>
<evidence type="ECO:0000313" key="5">
    <source>
        <dbReference type="EMBL" id="WFT73278.1"/>
    </source>
</evidence>
<reference evidence="5 6" key="1">
    <citation type="submission" date="2023-04" db="EMBL/GenBank/DDBJ databases">
        <title>Genome sequence of Halobacillus naozhouensis KACC 21980.</title>
        <authorList>
            <person name="Kim S."/>
            <person name="Heo J."/>
            <person name="Kwon S.-W."/>
        </authorList>
    </citation>
    <scope>NUCLEOTIDE SEQUENCE [LARGE SCALE GENOMIC DNA]</scope>
    <source>
        <strain evidence="5 6">KCTC 13234</strain>
    </source>
</reference>
<dbReference type="SUPFAM" id="SSF102705">
    <property type="entry name" value="NIF3 (NGG1p interacting factor 3)-like"/>
    <property type="match status" value="1"/>
</dbReference>
<dbReference type="Proteomes" id="UP001221597">
    <property type="component" value="Chromosome"/>
</dbReference>
<keyword evidence="6" id="KW-1185">Reference proteome</keyword>
<evidence type="ECO:0000313" key="6">
    <source>
        <dbReference type="Proteomes" id="UP001221597"/>
    </source>
</evidence>
<dbReference type="Gene3D" id="3.40.1390.30">
    <property type="entry name" value="NIF3 (NGG1p interacting factor 3)-like"/>
    <property type="match status" value="1"/>
</dbReference>
<accession>A0ABY8ITD0</accession>
<proteinExistence type="inferred from homology"/>
<dbReference type="InterPro" id="IPR002678">
    <property type="entry name" value="DUF34/NIF3"/>
</dbReference>
<dbReference type="EMBL" id="CP121671">
    <property type="protein sequence ID" value="WFT73278.1"/>
    <property type="molecule type" value="Genomic_DNA"/>
</dbReference>
<protein>
    <recommendedName>
        <fullName evidence="2 4">GTP cyclohydrolase 1 type 2 homolog</fullName>
    </recommendedName>
</protein>
<dbReference type="PANTHER" id="PTHR13799:SF14">
    <property type="entry name" value="GTP CYCLOHYDROLASE 1 TYPE 2 HOMOLOG"/>
    <property type="match status" value="1"/>
</dbReference>
<dbReference type="Pfam" id="PF01784">
    <property type="entry name" value="DUF34_NIF3"/>
    <property type="match status" value="1"/>
</dbReference>
<evidence type="ECO:0000256" key="1">
    <source>
        <dbReference type="ARBA" id="ARBA00006964"/>
    </source>
</evidence>
<dbReference type="InterPro" id="IPR015867">
    <property type="entry name" value="N-reg_PII/ATP_PRibTrfase_C"/>
</dbReference>
<gene>
    <name evidence="5" type="ORF">P9989_12820</name>
</gene>
<evidence type="ECO:0000256" key="2">
    <source>
        <dbReference type="ARBA" id="ARBA00022112"/>
    </source>
</evidence>
<dbReference type="PIRSF" id="PIRSF037489">
    <property type="entry name" value="UCP037489_NIF3_YqfO"/>
    <property type="match status" value="1"/>
</dbReference>
<name>A0ABY8ITD0_9BACI</name>
<dbReference type="InterPro" id="IPR017221">
    <property type="entry name" value="DUF34/NIF3_bac"/>
</dbReference>
<organism evidence="5 6">
    <name type="scientific">Halobacillus naozhouensis</name>
    <dbReference type="NCBI Taxonomy" id="554880"/>
    <lineage>
        <taxon>Bacteria</taxon>
        <taxon>Bacillati</taxon>
        <taxon>Bacillota</taxon>
        <taxon>Bacilli</taxon>
        <taxon>Bacillales</taxon>
        <taxon>Bacillaceae</taxon>
        <taxon>Halobacillus</taxon>
    </lineage>
</organism>
<sequence>MTSTIKAKGVIQQLDEISPKHYAFDWDNVGLQVGSLHKPVSKVMITLDVLENVVDEAIEKNVDLIIAHHPLLFVSLKQINTDTPKGRVISKLLQHDITVYAAHTDLDVAAGGVNDVMADLLELEDLVPMIETGQDDLVKLAVFVPEDYADTLRNAISEAGAGHLGAYSHCTFQSKGQGTFIPLEGTDPFIGKQGELERVDEYRLETIFPKSRLSAVLDAMNHAHPYEEAAYDLYPVLNNGEKRGVGRVGTLSKELTLSELCHVVKQQYDIPALRYVGNPDQLIKTVAILGGSGEKYIHDAKKTGADVYITGDLSFHLAQDAEQMGLALIDPGHHVEKVVAPKLQELLQEKCGPEVTFVVSSSQTEPFRFM</sequence>
<dbReference type="RefSeq" id="WP_283075296.1">
    <property type="nucleotide sequence ID" value="NZ_CP121671.1"/>
</dbReference>
<dbReference type="Gene3D" id="3.30.70.120">
    <property type="match status" value="1"/>
</dbReference>
<dbReference type="PANTHER" id="PTHR13799">
    <property type="entry name" value="NGG1 INTERACTING FACTOR 3"/>
    <property type="match status" value="1"/>
</dbReference>
<evidence type="ECO:0000256" key="4">
    <source>
        <dbReference type="PIRNR" id="PIRNR037489"/>
    </source>
</evidence>
<keyword evidence="3 4" id="KW-0479">Metal-binding</keyword>
<evidence type="ECO:0000256" key="3">
    <source>
        <dbReference type="ARBA" id="ARBA00022723"/>
    </source>
</evidence>
<dbReference type="InterPro" id="IPR036069">
    <property type="entry name" value="DUF34/NIF3_sf"/>
</dbReference>